<reference evidence="2" key="1">
    <citation type="journal article" date="2014" name="Int. J. Syst. Evol. Microbiol.">
        <title>Complete genome sequence of Corynebacterium casei LMG S-19264T (=DSM 44701T), isolated from a smear-ripened cheese.</title>
        <authorList>
            <consortium name="US DOE Joint Genome Institute (JGI-PGF)"/>
            <person name="Walter F."/>
            <person name="Albersmeier A."/>
            <person name="Kalinowski J."/>
            <person name="Ruckert C."/>
        </authorList>
    </citation>
    <scope>NUCLEOTIDE SEQUENCE</scope>
    <source>
        <strain evidence="2">CGMCC 1.10859</strain>
    </source>
</reference>
<organism evidence="2 5">
    <name type="scientific">Allgaiera indica</name>
    <dbReference type="NCBI Taxonomy" id="765699"/>
    <lineage>
        <taxon>Bacteria</taxon>
        <taxon>Pseudomonadati</taxon>
        <taxon>Pseudomonadota</taxon>
        <taxon>Alphaproteobacteria</taxon>
        <taxon>Rhodobacterales</taxon>
        <taxon>Paracoccaceae</taxon>
        <taxon>Allgaiera</taxon>
    </lineage>
</organism>
<dbReference type="SUPFAM" id="SSF53474">
    <property type="entry name" value="alpha/beta-Hydrolases"/>
    <property type="match status" value="1"/>
</dbReference>
<reference evidence="2" key="3">
    <citation type="submission" date="2023-06" db="EMBL/GenBank/DDBJ databases">
        <authorList>
            <person name="Sun Q."/>
            <person name="Zhou Y."/>
        </authorList>
    </citation>
    <scope>NUCLEOTIDE SEQUENCE</scope>
    <source>
        <strain evidence="2">CGMCC 1.10859</strain>
    </source>
</reference>
<dbReference type="PANTHER" id="PTHR36513">
    <property type="entry name" value="ABC TRANSMEMBRANE TYPE-1 DOMAIN-CONTAINING PROTEIN"/>
    <property type="match status" value="1"/>
</dbReference>
<feature type="signal peptide" evidence="1">
    <location>
        <begin position="1"/>
        <end position="18"/>
    </location>
</feature>
<evidence type="ECO:0000313" key="5">
    <source>
        <dbReference type="Proteomes" id="UP000634647"/>
    </source>
</evidence>
<dbReference type="AlphaFoldDB" id="A0AAN4UN84"/>
<evidence type="ECO:0000313" key="3">
    <source>
        <dbReference type="EMBL" id="SDW50314.1"/>
    </source>
</evidence>
<dbReference type="Proteomes" id="UP000199541">
    <property type="component" value="Unassembled WGS sequence"/>
</dbReference>
<dbReference type="InterPro" id="IPR014586">
    <property type="entry name" value="UCP033909"/>
</dbReference>
<keyword evidence="1" id="KW-0732">Signal</keyword>
<evidence type="ECO:0000256" key="1">
    <source>
        <dbReference type="SAM" id="SignalP"/>
    </source>
</evidence>
<accession>A0AAN4UN84</accession>
<dbReference type="PROSITE" id="PS51257">
    <property type="entry name" value="PROKAR_LIPOPROTEIN"/>
    <property type="match status" value="1"/>
</dbReference>
<dbReference type="InterPro" id="IPR010297">
    <property type="entry name" value="DUF900_hydrolase"/>
</dbReference>
<dbReference type="EMBL" id="FNOB01000004">
    <property type="protein sequence ID" value="SDW50314.1"/>
    <property type="molecule type" value="Genomic_DNA"/>
</dbReference>
<dbReference type="Gene3D" id="3.40.50.1820">
    <property type="entry name" value="alpha/beta hydrolase"/>
    <property type="match status" value="1"/>
</dbReference>
<comment type="caution">
    <text evidence="2">The sequence shown here is derived from an EMBL/GenBank/DDBJ whole genome shotgun (WGS) entry which is preliminary data.</text>
</comment>
<dbReference type="Proteomes" id="UP000634647">
    <property type="component" value="Unassembled WGS sequence"/>
</dbReference>
<dbReference type="EMBL" id="BNAB01000001">
    <property type="protein sequence ID" value="GHD98274.1"/>
    <property type="molecule type" value="Genomic_DNA"/>
</dbReference>
<sequence length="369" mass="40369">MPTIRLIPLLFLTLAACAPRPTVVVDPSAAHVGKIETVFFSTTRNLKPHGKFGDARIYDPHFGQVKVSIPPDRKPGTLEVSGRRIDPERFFTIAAETRYAGPTKFRAALATTLHRLPPAKREVVLFVHGFNVNFAEGAFRLAQLMDDFKIGGVPLYFSWSSAANVLGYEHDRDSTLFARDALEKTIFAAKASGARSIILVAHSMGAFLAMEVLRDLAIRNPALPRRMIRAVVLISPDIDVSVFKSQAWRIGKMPQPFVIFVSNKDRALQLSAFLSGERDQLGNLSNVGKVADLPVTVFNVTKFSKGADLNHFTIGNSPALISLFKGRTGLNAFIQGDRSGRTGLIPGTVLAVQRATEVLLEPLSPRAEQ</sequence>
<dbReference type="RefSeq" id="WP_035842666.1">
    <property type="nucleotide sequence ID" value="NZ_BNAB01000001.1"/>
</dbReference>
<dbReference type="PANTHER" id="PTHR36513:SF1">
    <property type="entry name" value="TRANSMEMBRANE PROTEIN"/>
    <property type="match status" value="1"/>
</dbReference>
<dbReference type="Pfam" id="PF05990">
    <property type="entry name" value="DUF900"/>
    <property type="match status" value="1"/>
</dbReference>
<gene>
    <name evidence="2" type="ORF">GCM10008024_01130</name>
    <name evidence="3" type="ORF">SAMN05444006_104103</name>
</gene>
<proteinExistence type="predicted"/>
<reference evidence="3 4" key="2">
    <citation type="submission" date="2016-10" db="EMBL/GenBank/DDBJ databases">
        <authorList>
            <person name="Varghese N."/>
            <person name="Submissions S."/>
        </authorList>
    </citation>
    <scope>NUCLEOTIDE SEQUENCE [LARGE SCALE GENOMIC DNA]</scope>
    <source>
        <strain evidence="3 4">DSM 24802</strain>
    </source>
</reference>
<evidence type="ECO:0000313" key="2">
    <source>
        <dbReference type="EMBL" id="GHD98274.1"/>
    </source>
</evidence>
<evidence type="ECO:0000313" key="4">
    <source>
        <dbReference type="Proteomes" id="UP000199541"/>
    </source>
</evidence>
<protein>
    <submittedName>
        <fullName evidence="3">Esterase/lipase superfamily enzyme</fullName>
    </submittedName>
</protein>
<keyword evidence="4" id="KW-1185">Reference proteome</keyword>
<dbReference type="PIRSF" id="PIRSF033909">
    <property type="entry name" value="UCP033909"/>
    <property type="match status" value="1"/>
</dbReference>
<feature type="chain" id="PRO_5042874594" evidence="1">
    <location>
        <begin position="19"/>
        <end position="369"/>
    </location>
</feature>
<name>A0AAN4UN84_9RHOB</name>
<dbReference type="InterPro" id="IPR029058">
    <property type="entry name" value="AB_hydrolase_fold"/>
</dbReference>